<dbReference type="PANTHER" id="PTHR13779">
    <property type="entry name" value="WERNER HELICASE-INTERACTING PROTEIN 1 FAMILY MEMBER"/>
    <property type="match status" value="1"/>
</dbReference>
<dbReference type="Gene3D" id="3.30.160.60">
    <property type="entry name" value="Classic Zinc Finger"/>
    <property type="match status" value="1"/>
</dbReference>
<dbReference type="Gene3D" id="1.20.272.10">
    <property type="match status" value="1"/>
</dbReference>
<keyword evidence="5" id="KW-0863">Zinc-finger</keyword>
<dbReference type="Gene3D" id="1.10.8.60">
    <property type="match status" value="1"/>
</dbReference>
<dbReference type="FunFam" id="1.10.3710.10:FF:000005">
    <property type="entry name" value="AAA family ATPase, putative"/>
    <property type="match status" value="1"/>
</dbReference>
<evidence type="ECO:0000256" key="7">
    <source>
        <dbReference type="ARBA" id="ARBA00022840"/>
    </source>
</evidence>
<dbReference type="SUPFAM" id="SSF52540">
    <property type="entry name" value="P-loop containing nucleoside triphosphate hydrolases"/>
    <property type="match status" value="1"/>
</dbReference>
<organism evidence="11 12">
    <name type="scientific">Tetrapisispora phaffii (strain ATCC 24235 / CBS 4417 / NBRC 1672 / NRRL Y-8282 / UCD 70-5)</name>
    <name type="common">Yeast</name>
    <name type="synonym">Fabospora phaffii</name>
    <dbReference type="NCBI Taxonomy" id="1071381"/>
    <lineage>
        <taxon>Eukaryota</taxon>
        <taxon>Fungi</taxon>
        <taxon>Dikarya</taxon>
        <taxon>Ascomycota</taxon>
        <taxon>Saccharomycotina</taxon>
        <taxon>Saccharomycetes</taxon>
        <taxon>Saccharomycetales</taxon>
        <taxon>Saccharomycetaceae</taxon>
        <taxon>Tetrapisispora</taxon>
    </lineage>
</organism>
<dbReference type="GO" id="GO:0008047">
    <property type="term" value="F:enzyme activator activity"/>
    <property type="evidence" value="ECO:0007669"/>
    <property type="project" value="EnsemblFungi"/>
</dbReference>
<keyword evidence="2" id="KW-0479">Metal-binding</keyword>
<evidence type="ECO:0000313" key="12">
    <source>
        <dbReference type="Proteomes" id="UP000005666"/>
    </source>
</evidence>
<evidence type="ECO:0000256" key="5">
    <source>
        <dbReference type="ARBA" id="ARBA00022771"/>
    </source>
</evidence>
<comment type="similarity">
    <text evidence="1">Belongs to the AAA ATPase family. RarA/MGS1/WRNIP1 subfamily.</text>
</comment>
<evidence type="ECO:0000256" key="1">
    <source>
        <dbReference type="ARBA" id="ARBA00008959"/>
    </source>
</evidence>
<dbReference type="eggNOG" id="KOG2028">
    <property type="taxonomic scope" value="Eukaryota"/>
</dbReference>
<dbReference type="InterPro" id="IPR003959">
    <property type="entry name" value="ATPase_AAA_core"/>
</dbReference>
<accession>G8C2E8</accession>
<dbReference type="STRING" id="1071381.G8C2E8"/>
<dbReference type="SMART" id="SM00382">
    <property type="entry name" value="AAA"/>
    <property type="match status" value="1"/>
</dbReference>
<dbReference type="InterPro" id="IPR006642">
    <property type="entry name" value="Rad18_UBZ4"/>
</dbReference>
<evidence type="ECO:0000259" key="10">
    <source>
        <dbReference type="SMART" id="SM00734"/>
    </source>
</evidence>
<feature type="domain" description="UBZ4-type" evidence="10">
    <location>
        <begin position="12"/>
        <end position="35"/>
    </location>
</feature>
<dbReference type="GO" id="GO:0051880">
    <property type="term" value="F:G-quadruplex DNA binding"/>
    <property type="evidence" value="ECO:0007669"/>
    <property type="project" value="EnsemblFungi"/>
</dbReference>
<evidence type="ECO:0000256" key="8">
    <source>
        <dbReference type="ARBA" id="ARBA00023204"/>
    </source>
</evidence>
<dbReference type="GeneID" id="11530761"/>
<dbReference type="Gene3D" id="3.40.50.300">
    <property type="entry name" value="P-loop containing nucleotide triphosphate hydrolases"/>
    <property type="match status" value="1"/>
</dbReference>
<keyword evidence="7" id="KW-0067">ATP-binding</keyword>
<evidence type="ECO:0000259" key="9">
    <source>
        <dbReference type="SMART" id="SM00382"/>
    </source>
</evidence>
<dbReference type="GO" id="GO:0017116">
    <property type="term" value="F:single-stranded DNA helicase activity"/>
    <property type="evidence" value="ECO:0007669"/>
    <property type="project" value="EnsemblFungi"/>
</dbReference>
<dbReference type="OrthoDB" id="10265467at2759"/>
<dbReference type="InterPro" id="IPR051314">
    <property type="entry name" value="AAA_ATPase_RarA/MGS1/WRNIP1"/>
</dbReference>
<keyword evidence="12" id="KW-1185">Reference proteome</keyword>
<keyword evidence="6" id="KW-0862">Zinc</keyword>
<dbReference type="RefSeq" id="XP_003688760.1">
    <property type="nucleotide sequence ID" value="XM_003688712.1"/>
</dbReference>
<dbReference type="SUPFAM" id="SSF48019">
    <property type="entry name" value="post-AAA+ oligomerization domain-like"/>
    <property type="match status" value="1"/>
</dbReference>
<keyword evidence="3" id="KW-0547">Nucleotide-binding</keyword>
<dbReference type="GO" id="GO:0006282">
    <property type="term" value="P:regulation of DNA repair"/>
    <property type="evidence" value="ECO:0007669"/>
    <property type="project" value="EnsemblFungi"/>
</dbReference>
<dbReference type="EMBL" id="HE612871">
    <property type="protein sequence ID" value="CCE66326.1"/>
    <property type="molecule type" value="Genomic_DNA"/>
</dbReference>
<dbReference type="Pfam" id="PF12002">
    <property type="entry name" value="MgsA_C"/>
    <property type="match status" value="1"/>
</dbReference>
<dbReference type="Proteomes" id="UP000005666">
    <property type="component" value="Chromosome 16"/>
</dbReference>
<evidence type="ECO:0000256" key="4">
    <source>
        <dbReference type="ARBA" id="ARBA00022763"/>
    </source>
</evidence>
<dbReference type="GO" id="GO:0016887">
    <property type="term" value="F:ATP hydrolysis activity"/>
    <property type="evidence" value="ECO:0007669"/>
    <property type="project" value="InterPro"/>
</dbReference>
<evidence type="ECO:0000256" key="2">
    <source>
        <dbReference type="ARBA" id="ARBA00022723"/>
    </source>
</evidence>
<dbReference type="FunFam" id="3.40.50.300:FF:000345">
    <property type="entry name" value="AAA family ATPase"/>
    <property type="match status" value="1"/>
</dbReference>
<evidence type="ECO:0008006" key="13">
    <source>
        <dbReference type="Google" id="ProtNLM"/>
    </source>
</evidence>
<dbReference type="CDD" id="cd18139">
    <property type="entry name" value="HLD_clamp_RarA"/>
    <property type="match status" value="1"/>
</dbReference>
<dbReference type="KEGG" id="tpf:TPHA_0P01680"/>
<feature type="domain" description="AAA+ ATPase" evidence="9">
    <location>
        <begin position="165"/>
        <end position="291"/>
    </location>
</feature>
<dbReference type="HOGENOM" id="CLU_017985_0_1_1"/>
<dbReference type="Pfam" id="PF16193">
    <property type="entry name" value="AAA_assoc_2"/>
    <property type="match status" value="1"/>
</dbReference>
<evidence type="ECO:0000256" key="6">
    <source>
        <dbReference type="ARBA" id="ARBA00022833"/>
    </source>
</evidence>
<dbReference type="GO" id="GO:0005634">
    <property type="term" value="C:nucleus"/>
    <property type="evidence" value="ECO:0007669"/>
    <property type="project" value="TreeGrafter"/>
</dbReference>
<gene>
    <name evidence="11" type="primary">TPHA0P01680</name>
    <name evidence="11" type="ordered locus">TPHA_0P01680</name>
</gene>
<name>G8C2E8_TETPH</name>
<dbReference type="InterPro" id="IPR027417">
    <property type="entry name" value="P-loop_NTPase"/>
</dbReference>
<dbReference type="GO" id="GO:0005524">
    <property type="term" value="F:ATP binding"/>
    <property type="evidence" value="ECO:0007669"/>
    <property type="project" value="UniProtKB-KW"/>
</dbReference>
<reference evidence="11 12" key="1">
    <citation type="journal article" date="2011" name="Proc. Natl. Acad. Sci. U.S.A.">
        <title>Evolutionary erosion of yeast sex chromosomes by mating-type switching accidents.</title>
        <authorList>
            <person name="Gordon J.L."/>
            <person name="Armisen D."/>
            <person name="Proux-Wera E."/>
            <person name="Oheigeartaigh S.S."/>
            <person name="Byrne K.P."/>
            <person name="Wolfe K.H."/>
        </authorList>
    </citation>
    <scope>NUCLEOTIDE SEQUENCE [LARGE SCALE GENOMIC DNA]</scope>
    <source>
        <strain evidence="12">ATCC 24235 / CBS 4417 / NBRC 1672 / NRRL Y-8282 / UCD 70-5</strain>
    </source>
</reference>
<keyword evidence="8" id="KW-0234">DNA repair</keyword>
<dbReference type="CDD" id="cd00009">
    <property type="entry name" value="AAA"/>
    <property type="match status" value="1"/>
</dbReference>
<dbReference type="OMA" id="RIILSQC"/>
<dbReference type="PANTHER" id="PTHR13779:SF7">
    <property type="entry name" value="ATPASE WRNIP1"/>
    <property type="match status" value="1"/>
</dbReference>
<evidence type="ECO:0000313" key="11">
    <source>
        <dbReference type="EMBL" id="CCE66326.1"/>
    </source>
</evidence>
<dbReference type="Pfam" id="PF00004">
    <property type="entry name" value="AAA"/>
    <property type="match status" value="1"/>
</dbReference>
<dbReference type="InterPro" id="IPR008921">
    <property type="entry name" value="DNA_pol3_clamp-load_cplx_C"/>
</dbReference>
<dbReference type="GO" id="GO:0000731">
    <property type="term" value="P:DNA synthesis involved in DNA repair"/>
    <property type="evidence" value="ECO:0007669"/>
    <property type="project" value="TreeGrafter"/>
</dbReference>
<dbReference type="GO" id="GO:0033567">
    <property type="term" value="P:DNA replication, Okazaki fragment processing"/>
    <property type="evidence" value="ECO:0007669"/>
    <property type="project" value="EnsemblFungi"/>
</dbReference>
<proteinExistence type="inferred from homology"/>
<dbReference type="InterPro" id="IPR032423">
    <property type="entry name" value="AAA_assoc_2"/>
</dbReference>
<dbReference type="Gene3D" id="1.10.3710.10">
    <property type="entry name" value="DNA polymerase III clamp loader subunits, C-terminal domain"/>
    <property type="match status" value="1"/>
</dbReference>
<dbReference type="FunFam" id="1.20.272.10:FF:000001">
    <property type="entry name" value="Putative AAA family ATPase"/>
    <property type="match status" value="1"/>
</dbReference>
<dbReference type="AlphaFoldDB" id="G8C2E8"/>
<dbReference type="InterPro" id="IPR003593">
    <property type="entry name" value="AAA+_ATPase"/>
</dbReference>
<evidence type="ECO:0000256" key="3">
    <source>
        <dbReference type="ARBA" id="ARBA00022741"/>
    </source>
</evidence>
<dbReference type="GO" id="GO:0051276">
    <property type="term" value="P:chromosome organization"/>
    <property type="evidence" value="ECO:0007669"/>
    <property type="project" value="EnsemblFungi"/>
</dbReference>
<sequence>MSSKKNVKSEQLISCPVCNKKIKYSIINAHLDKCTDKFNSGNDDSKEKNSVMSILGGFKSRKRVAEVDVVDLEKTSSTNETTMVKEEVSPHESAKKLQIGAVTKQNYVSNSPHLSTEYESKRLQKISHLPLSEKLRPHELKDYVGQQHLMSKESGILARYITEGQIPSMILWGPPGVGKTTLARIITKAASESNPDSKTSYQLVEVSATKTNSQELRSIFEKSRNEYKLTKRRIVLFIDELHRFNKAQQDLLLPHIENGDIILIGATTENPSFQMNNALISRCNVFVLEKLSTNEICIVLSRGVALLNKCRKLLWHTTNPLKLSRMVLEYIVNLCVGDTRKALNILEMIELSTRDVSIELTVDSIKDIMRQNTSESGVNSYYDRNGDNHYDTISALHKAVRGGDANAALLYLGRMLQGGEDPLYIARRMIRMASEDIGVADSSLLTLAVSTHDAVMKIGLPECDVILAHCCVELARAKKSVEVYRAYNKVKTMLKENTYSLASSEIPMHIRNAPTKLMKELGYHKGYKYNPDFIDGKVKQEYFPTEVLDQCLDKKELNFLTGEHLGSRYDNDLVDNDEVKKKRIYNGISYHQSDLFKCLNDI</sequence>
<dbReference type="SMART" id="SM00734">
    <property type="entry name" value="ZnF_Rad18"/>
    <property type="match status" value="1"/>
</dbReference>
<protein>
    <recommendedName>
        <fullName evidence="13">UBZ4-type domain-containing protein</fullName>
    </recommendedName>
</protein>
<dbReference type="InterPro" id="IPR021886">
    <property type="entry name" value="MgsA_C"/>
</dbReference>
<keyword evidence="4" id="KW-0227">DNA damage</keyword>
<dbReference type="GO" id="GO:0008270">
    <property type="term" value="F:zinc ion binding"/>
    <property type="evidence" value="ECO:0007669"/>
    <property type="project" value="UniProtKB-KW"/>
</dbReference>